<reference evidence="2 3" key="1">
    <citation type="journal article" date="2009" name="Stand. Genomic Sci.">
        <title>Complete genome sequence of Acidimicrobium ferrooxidans type strain (ICP).</title>
        <authorList>
            <person name="Clum A."/>
            <person name="Nolan M."/>
            <person name="Lang E."/>
            <person name="Glavina Del Rio T."/>
            <person name="Tice H."/>
            <person name="Copeland A."/>
            <person name="Cheng J.F."/>
            <person name="Lucas S."/>
            <person name="Chen F."/>
            <person name="Bruce D."/>
            <person name="Goodwin L."/>
            <person name="Pitluck S."/>
            <person name="Ivanova N."/>
            <person name="Mavrommatis K."/>
            <person name="Mikhailova N."/>
            <person name="Pati A."/>
            <person name="Chen A."/>
            <person name="Palaniappan K."/>
            <person name="Goker M."/>
            <person name="Spring S."/>
            <person name="Land M."/>
            <person name="Hauser L."/>
            <person name="Chang Y.J."/>
            <person name="Jeffries C.C."/>
            <person name="Chain P."/>
            <person name="Bristow J."/>
            <person name="Eisen J.A."/>
            <person name="Markowitz V."/>
            <person name="Hugenholtz P."/>
            <person name="Kyrpides N.C."/>
            <person name="Klenk H.P."/>
            <person name="Lapidus A."/>
        </authorList>
    </citation>
    <scope>NUCLEOTIDE SEQUENCE [LARGE SCALE GENOMIC DNA]</scope>
    <source>
        <strain evidence="3">DSM 10331 / JCM 15462 / NBRC 103882 / ICP</strain>
    </source>
</reference>
<evidence type="ECO:0000313" key="2">
    <source>
        <dbReference type="EMBL" id="ACU54111.1"/>
    </source>
</evidence>
<feature type="transmembrane region" description="Helical" evidence="1">
    <location>
        <begin position="119"/>
        <end position="140"/>
    </location>
</feature>
<gene>
    <name evidence="2" type="ordered locus">Afer_1179</name>
</gene>
<dbReference type="HOGENOM" id="CLU_1736581_0_0_11"/>
<dbReference type="AlphaFoldDB" id="C7LZF3"/>
<dbReference type="STRING" id="525909.Afer_1179"/>
<dbReference type="eggNOG" id="ENOG5031D92">
    <property type="taxonomic scope" value="Bacteria"/>
</dbReference>
<feature type="transmembrane region" description="Helical" evidence="1">
    <location>
        <begin position="60"/>
        <end position="80"/>
    </location>
</feature>
<protein>
    <recommendedName>
        <fullName evidence="4">Integral membrane protein</fullName>
    </recommendedName>
</protein>
<evidence type="ECO:0000313" key="3">
    <source>
        <dbReference type="Proteomes" id="UP000000771"/>
    </source>
</evidence>
<keyword evidence="1" id="KW-1133">Transmembrane helix</keyword>
<evidence type="ECO:0000256" key="1">
    <source>
        <dbReference type="SAM" id="Phobius"/>
    </source>
</evidence>
<evidence type="ECO:0008006" key="4">
    <source>
        <dbReference type="Google" id="ProtNLM"/>
    </source>
</evidence>
<feature type="transmembrane region" description="Helical" evidence="1">
    <location>
        <begin position="92"/>
        <end position="113"/>
    </location>
</feature>
<dbReference type="Proteomes" id="UP000000771">
    <property type="component" value="Chromosome"/>
</dbReference>
<sequence>MVAPTCSLVPMVDRSPRTRLRRFGIASVGALMVELAFGLATNALVHIPVHDPWGGAHPGWVLYVHAAIGFALLVNGAMVVNTAIDSGVPHALGAAVVGVLSIIAAIGAGIAFVNTGAQHQILSVAMALAFVVALAAYIALWQAARRTRVA</sequence>
<proteinExistence type="predicted"/>
<feature type="transmembrane region" description="Helical" evidence="1">
    <location>
        <begin position="20"/>
        <end position="40"/>
    </location>
</feature>
<keyword evidence="3" id="KW-1185">Reference proteome</keyword>
<organism evidence="2 3">
    <name type="scientific">Acidimicrobium ferrooxidans (strain DSM 10331 / JCM 15462 / NBRC 103882 / ICP)</name>
    <dbReference type="NCBI Taxonomy" id="525909"/>
    <lineage>
        <taxon>Bacteria</taxon>
        <taxon>Bacillati</taxon>
        <taxon>Actinomycetota</taxon>
        <taxon>Acidimicrobiia</taxon>
        <taxon>Acidimicrobiales</taxon>
        <taxon>Acidimicrobiaceae</taxon>
        <taxon>Acidimicrobium</taxon>
    </lineage>
</organism>
<name>C7LZF3_ACIFD</name>
<keyword evidence="1" id="KW-0472">Membrane</keyword>
<accession>C7LZF3</accession>
<dbReference type="EMBL" id="CP001631">
    <property type="protein sequence ID" value="ACU54111.1"/>
    <property type="molecule type" value="Genomic_DNA"/>
</dbReference>
<dbReference type="KEGG" id="afo:Afer_1179"/>
<keyword evidence="1" id="KW-0812">Transmembrane</keyword>